<dbReference type="AlphaFoldDB" id="A0A4R6QFJ9"/>
<organism evidence="2 3">
    <name type="scientific">Roseateles toxinivorans</name>
    <dbReference type="NCBI Taxonomy" id="270368"/>
    <lineage>
        <taxon>Bacteria</taxon>
        <taxon>Pseudomonadati</taxon>
        <taxon>Pseudomonadota</taxon>
        <taxon>Betaproteobacteria</taxon>
        <taxon>Burkholderiales</taxon>
        <taxon>Sphaerotilaceae</taxon>
        <taxon>Roseateles</taxon>
    </lineage>
</organism>
<dbReference type="RefSeq" id="WP_133703527.1">
    <property type="nucleotide sequence ID" value="NZ_SNXS01000011.1"/>
</dbReference>
<dbReference type="OrthoDB" id="5570639at2"/>
<dbReference type="InParanoid" id="A0A4R6QFJ9"/>
<sequence>MFNSILRRLAGLLMTLVAGPVLAAAVSLSGELDDPANTALVASDMGVARFDDDLATANNVALHVLHVTVGGSVNVTSTGFAAGGIDPYFTLFSGTDRATATFQESNYLHALSVGGDFSQDLLLDAGDYTLAIGVFQNLSFAENLGSGFLADGFTALGGPSFFGDGHYAFTITLPAAAVPEPGSTLLGLAGVWATVWSARRRRTPTLNGG</sequence>
<dbReference type="Proteomes" id="UP000295361">
    <property type="component" value="Unassembled WGS sequence"/>
</dbReference>
<reference evidence="2 3" key="1">
    <citation type="submission" date="2019-03" db="EMBL/GenBank/DDBJ databases">
        <title>Genomic Encyclopedia of Type Strains, Phase IV (KMG-IV): sequencing the most valuable type-strain genomes for metagenomic binning, comparative biology and taxonomic classification.</title>
        <authorList>
            <person name="Goeker M."/>
        </authorList>
    </citation>
    <scope>NUCLEOTIDE SEQUENCE [LARGE SCALE GENOMIC DNA]</scope>
    <source>
        <strain evidence="2 3">DSM 16998</strain>
    </source>
</reference>
<protein>
    <submittedName>
        <fullName evidence="2">Putative secreted protein with PEP-CTERM sorting signal</fullName>
    </submittedName>
</protein>
<keyword evidence="3" id="KW-1185">Reference proteome</keyword>
<evidence type="ECO:0000256" key="1">
    <source>
        <dbReference type="SAM" id="SignalP"/>
    </source>
</evidence>
<dbReference type="NCBIfam" id="NF038127">
    <property type="entry name" value="FDP_fam"/>
    <property type="match status" value="1"/>
</dbReference>
<keyword evidence="1" id="KW-0732">Signal</keyword>
<comment type="caution">
    <text evidence="2">The sequence shown here is derived from an EMBL/GenBank/DDBJ whole genome shotgun (WGS) entry which is preliminary data.</text>
</comment>
<name>A0A4R6QFJ9_9BURK</name>
<evidence type="ECO:0000313" key="3">
    <source>
        <dbReference type="Proteomes" id="UP000295361"/>
    </source>
</evidence>
<dbReference type="EMBL" id="SNXS01000011">
    <property type="protein sequence ID" value="TDP61683.1"/>
    <property type="molecule type" value="Genomic_DNA"/>
</dbReference>
<gene>
    <name evidence="2" type="ORF">DES47_111100</name>
</gene>
<accession>A0A4R6QFJ9</accession>
<proteinExistence type="predicted"/>
<feature type="signal peptide" evidence="1">
    <location>
        <begin position="1"/>
        <end position="23"/>
    </location>
</feature>
<feature type="chain" id="PRO_5020305218" evidence="1">
    <location>
        <begin position="24"/>
        <end position="209"/>
    </location>
</feature>
<evidence type="ECO:0000313" key="2">
    <source>
        <dbReference type="EMBL" id="TDP61683.1"/>
    </source>
</evidence>